<dbReference type="STRING" id="595434.RISK_000451"/>
<reference evidence="1" key="1">
    <citation type="submission" date="2015-05" db="EMBL/GenBank/DDBJ databases">
        <title>Permanent draft genome of Rhodopirellula islandicus K833.</title>
        <authorList>
            <person name="Kizina J."/>
            <person name="Richter M."/>
            <person name="Glockner F.O."/>
            <person name="Harder J."/>
        </authorList>
    </citation>
    <scope>NUCLEOTIDE SEQUENCE [LARGE SCALE GENOMIC DNA]</scope>
    <source>
        <strain evidence="1">K833</strain>
    </source>
</reference>
<evidence type="ECO:0000313" key="2">
    <source>
        <dbReference type="Proteomes" id="UP000036367"/>
    </source>
</evidence>
<proteinExistence type="predicted"/>
<dbReference type="EMBL" id="LECT01000006">
    <property type="protein sequence ID" value="KLU07373.1"/>
    <property type="molecule type" value="Genomic_DNA"/>
</dbReference>
<sequence>MAHPAAPWNQLQLNQKTAVQTRNFIRGWIDWEFQTTLNAK</sequence>
<dbReference type="AlphaFoldDB" id="A0A0J1BLP2"/>
<keyword evidence="2" id="KW-1185">Reference proteome</keyword>
<protein>
    <submittedName>
        <fullName evidence="1">Uncharacterized protein</fullName>
    </submittedName>
</protein>
<gene>
    <name evidence="1" type="ORF">RISK_000451</name>
</gene>
<organism evidence="1 2">
    <name type="scientific">Rhodopirellula islandica</name>
    <dbReference type="NCBI Taxonomy" id="595434"/>
    <lineage>
        <taxon>Bacteria</taxon>
        <taxon>Pseudomonadati</taxon>
        <taxon>Planctomycetota</taxon>
        <taxon>Planctomycetia</taxon>
        <taxon>Pirellulales</taxon>
        <taxon>Pirellulaceae</taxon>
        <taxon>Rhodopirellula</taxon>
    </lineage>
</organism>
<evidence type="ECO:0000313" key="1">
    <source>
        <dbReference type="EMBL" id="KLU07373.1"/>
    </source>
</evidence>
<dbReference type="Proteomes" id="UP000036367">
    <property type="component" value="Unassembled WGS sequence"/>
</dbReference>
<comment type="caution">
    <text evidence="1">The sequence shown here is derived from an EMBL/GenBank/DDBJ whole genome shotgun (WGS) entry which is preliminary data.</text>
</comment>
<name>A0A0J1BLP2_RHOIS</name>
<accession>A0A0J1BLP2</accession>
<dbReference type="PATRIC" id="fig|595434.4.peg.435"/>